<proteinExistence type="inferred from homology"/>
<protein>
    <recommendedName>
        <fullName evidence="14">GTPase IMAP family member 8</fullName>
    </recommendedName>
    <alternativeName>
        <fullName evidence="15">Immune-associated nucleotide-binding protein 9</fullName>
    </alternativeName>
</protein>
<comment type="similarity">
    <text evidence="5">Belongs to the TRAFAC class TrmE-Era-EngA-EngB-Septin-like GTPase superfamily. AIG1/Toc34/Toc159-like paraseptin GTPase family. IAN subfamily.</text>
</comment>
<dbReference type="InterPro" id="IPR027417">
    <property type="entry name" value="P-loop_NTPase"/>
</dbReference>
<evidence type="ECO:0000256" key="5">
    <source>
        <dbReference type="ARBA" id="ARBA00008535"/>
    </source>
</evidence>
<dbReference type="InterPro" id="IPR045058">
    <property type="entry name" value="GIMA/IAN/Toc"/>
</dbReference>
<evidence type="ECO:0000256" key="10">
    <source>
        <dbReference type="ARBA" id="ARBA00023034"/>
    </source>
</evidence>
<dbReference type="GO" id="GO:0005794">
    <property type="term" value="C:Golgi apparatus"/>
    <property type="evidence" value="ECO:0007669"/>
    <property type="project" value="UniProtKB-SubCell"/>
</dbReference>
<evidence type="ECO:0000259" key="17">
    <source>
        <dbReference type="PROSITE" id="PS51720"/>
    </source>
</evidence>
<accession>A0A9D3SSU1</accession>
<comment type="subcellular location">
    <subcellularLocation>
        <location evidence="3">Cytoplasm</location>
        <location evidence="3">Cytosol</location>
    </subcellularLocation>
    <subcellularLocation>
        <location evidence="2">Endoplasmic reticulum</location>
    </subcellularLocation>
    <subcellularLocation>
        <location evidence="4">Golgi apparatus</location>
    </subcellularLocation>
    <subcellularLocation>
        <location evidence="1">Mitochondrion</location>
    </subcellularLocation>
</comment>
<feature type="domain" description="AIG1-type G" evidence="17">
    <location>
        <begin position="21"/>
        <end position="226"/>
    </location>
</feature>
<comment type="function">
    <text evidence="13">Exerts an anti-apoptotic effect in the immune system and is involved in responses to infections.</text>
</comment>
<evidence type="ECO:0000256" key="15">
    <source>
        <dbReference type="ARBA" id="ARBA00077278"/>
    </source>
</evidence>
<dbReference type="Pfam" id="PF04548">
    <property type="entry name" value="AIG1"/>
    <property type="match status" value="1"/>
</dbReference>
<dbReference type="FunFam" id="3.40.50.300:FF:000536">
    <property type="entry name" value="GTPase IMAP family member 8"/>
    <property type="match status" value="1"/>
</dbReference>
<evidence type="ECO:0000256" key="14">
    <source>
        <dbReference type="ARBA" id="ARBA00073539"/>
    </source>
</evidence>
<dbReference type="Gene3D" id="3.40.50.300">
    <property type="entry name" value="P-loop containing nucleotide triphosphate hydrolases"/>
    <property type="match status" value="1"/>
</dbReference>
<keyword evidence="7" id="KW-0677">Repeat</keyword>
<dbReference type="SUPFAM" id="SSF52540">
    <property type="entry name" value="P-loop containing nucleoside triphosphate hydrolases"/>
    <property type="match status" value="1"/>
</dbReference>
<keyword evidence="10" id="KW-0333">Golgi apparatus</keyword>
<dbReference type="GO" id="GO:0005783">
    <property type="term" value="C:endoplasmic reticulum"/>
    <property type="evidence" value="ECO:0007669"/>
    <property type="project" value="UniProtKB-SubCell"/>
</dbReference>
<dbReference type="Proteomes" id="UP000824219">
    <property type="component" value="Linkage Group LG02"/>
</dbReference>
<evidence type="ECO:0000256" key="13">
    <source>
        <dbReference type="ARBA" id="ARBA00056809"/>
    </source>
</evidence>
<dbReference type="GO" id="GO:0005829">
    <property type="term" value="C:cytosol"/>
    <property type="evidence" value="ECO:0007669"/>
    <property type="project" value="UniProtKB-SubCell"/>
</dbReference>
<evidence type="ECO:0000256" key="11">
    <source>
        <dbReference type="ARBA" id="ARBA00023128"/>
    </source>
</evidence>
<organism evidence="18 19">
    <name type="scientific">Hemibagrus wyckioides</name>
    <dbReference type="NCBI Taxonomy" id="337641"/>
    <lineage>
        <taxon>Eukaryota</taxon>
        <taxon>Metazoa</taxon>
        <taxon>Chordata</taxon>
        <taxon>Craniata</taxon>
        <taxon>Vertebrata</taxon>
        <taxon>Euteleostomi</taxon>
        <taxon>Actinopterygii</taxon>
        <taxon>Neopterygii</taxon>
        <taxon>Teleostei</taxon>
        <taxon>Ostariophysi</taxon>
        <taxon>Siluriformes</taxon>
        <taxon>Bagridae</taxon>
        <taxon>Hemibagrus</taxon>
    </lineage>
</organism>
<evidence type="ECO:0000313" key="18">
    <source>
        <dbReference type="EMBL" id="KAG7335392.1"/>
    </source>
</evidence>
<evidence type="ECO:0000256" key="4">
    <source>
        <dbReference type="ARBA" id="ARBA00004555"/>
    </source>
</evidence>
<keyword evidence="19" id="KW-1185">Reference proteome</keyword>
<evidence type="ECO:0000256" key="3">
    <source>
        <dbReference type="ARBA" id="ARBA00004514"/>
    </source>
</evidence>
<evidence type="ECO:0000313" key="19">
    <source>
        <dbReference type="Proteomes" id="UP000824219"/>
    </source>
</evidence>
<keyword evidence="8" id="KW-0547">Nucleotide-binding</keyword>
<reference evidence="18 19" key="1">
    <citation type="submission" date="2021-06" db="EMBL/GenBank/DDBJ databases">
        <title>Chromosome-level genome assembly of the red-tail catfish (Hemibagrus wyckioides).</title>
        <authorList>
            <person name="Shao F."/>
        </authorList>
    </citation>
    <scope>NUCLEOTIDE SEQUENCE [LARGE SCALE GENOMIC DNA]</scope>
    <source>
        <strain evidence="18">EC202008001</strain>
        <tissue evidence="18">Blood</tissue>
    </source>
</reference>
<keyword evidence="6" id="KW-0963">Cytoplasm</keyword>
<dbReference type="PANTHER" id="PTHR10903">
    <property type="entry name" value="GTPASE, IMAP FAMILY MEMBER-RELATED"/>
    <property type="match status" value="1"/>
</dbReference>
<keyword evidence="9" id="KW-0256">Endoplasmic reticulum</keyword>
<evidence type="ECO:0000256" key="2">
    <source>
        <dbReference type="ARBA" id="ARBA00004240"/>
    </source>
</evidence>
<name>A0A9D3SSU1_9TELE</name>
<dbReference type="GO" id="GO:0005525">
    <property type="term" value="F:GTP binding"/>
    <property type="evidence" value="ECO:0007669"/>
    <property type="project" value="UniProtKB-KW"/>
</dbReference>
<evidence type="ECO:0000256" key="12">
    <source>
        <dbReference type="ARBA" id="ARBA00023134"/>
    </source>
</evidence>
<dbReference type="PROSITE" id="PS51720">
    <property type="entry name" value="G_AIG1"/>
    <property type="match status" value="1"/>
</dbReference>
<evidence type="ECO:0000256" key="8">
    <source>
        <dbReference type="ARBA" id="ARBA00022741"/>
    </source>
</evidence>
<evidence type="ECO:0000256" key="9">
    <source>
        <dbReference type="ARBA" id="ARBA00022824"/>
    </source>
</evidence>
<dbReference type="GO" id="GO:0005739">
    <property type="term" value="C:mitochondrion"/>
    <property type="evidence" value="ECO:0007669"/>
    <property type="project" value="UniProtKB-SubCell"/>
</dbReference>
<dbReference type="EMBL" id="JAHKSW010000002">
    <property type="protein sequence ID" value="KAG7335392.1"/>
    <property type="molecule type" value="Genomic_DNA"/>
</dbReference>
<evidence type="ECO:0000256" key="6">
    <source>
        <dbReference type="ARBA" id="ARBA00022490"/>
    </source>
</evidence>
<gene>
    <name evidence="18" type="ORF">KOW79_001988</name>
</gene>
<dbReference type="AlphaFoldDB" id="A0A9D3SSU1"/>
<feature type="region of interest" description="Disordered" evidence="16">
    <location>
        <begin position="225"/>
        <end position="306"/>
    </location>
</feature>
<sequence>MGESGGSHRYDQSQSLFLSPVQTINLVLIGEREAGKSAAGNAILGTMAFDQVGVRTRKSVRRECVVRGRRVVVVDTPGWEWFNLSGSSASPAAVRKEMISAMTLSHPGAHALLLVVPLSFSFSSRERHVVEEHVDLFGPQAWRHTLVLFTVMDTKLLHDSALQDEVELNRELQKLVEKCGGRFHALHGRPKRGEDQVAELLSKIQDMANGEGESMLLSDQVLEWSKEREEEEQQRREEEERTGREEMMQRVKQSLRKKEVERRMRGNNIRDTEKEENRQQKGDVQKETNGAELQDPSGSVRDRTYFTHFCKTQ</sequence>
<evidence type="ECO:0000256" key="7">
    <source>
        <dbReference type="ARBA" id="ARBA00022737"/>
    </source>
</evidence>
<keyword evidence="12" id="KW-0342">GTP-binding</keyword>
<evidence type="ECO:0000256" key="16">
    <source>
        <dbReference type="SAM" id="MobiDB-lite"/>
    </source>
</evidence>
<dbReference type="InterPro" id="IPR006703">
    <property type="entry name" value="G_AIG1"/>
</dbReference>
<feature type="compositionally biased region" description="Basic and acidic residues" evidence="16">
    <location>
        <begin position="256"/>
        <end position="286"/>
    </location>
</feature>
<feature type="compositionally biased region" description="Basic and acidic residues" evidence="16">
    <location>
        <begin position="225"/>
        <end position="249"/>
    </location>
</feature>
<evidence type="ECO:0000256" key="1">
    <source>
        <dbReference type="ARBA" id="ARBA00004173"/>
    </source>
</evidence>
<keyword evidence="11" id="KW-0496">Mitochondrion</keyword>
<dbReference type="OrthoDB" id="8964039at2759"/>
<comment type="caution">
    <text evidence="18">The sequence shown here is derived from an EMBL/GenBank/DDBJ whole genome shotgun (WGS) entry which is preliminary data.</text>
</comment>
<dbReference type="PANTHER" id="PTHR10903:SF107">
    <property type="entry name" value="GTPASE IMAP FAMILY MEMBER 4-LIKE-RELATED"/>
    <property type="match status" value="1"/>
</dbReference>